<reference evidence="1 2" key="1">
    <citation type="submission" date="2019-06" db="EMBL/GenBank/DDBJ databases">
        <title>Genome sequence analysis of &gt;100 Bacillus licheniformis strains suggests intrinsic resistance to this species.</title>
        <authorList>
            <person name="Wels M."/>
            <person name="Siezen R.J."/>
            <person name="Johansen E."/>
            <person name="Stuer-Lauridsen B."/>
            <person name="Bjerre K."/>
            <person name="Nielsen B.K.K."/>
        </authorList>
    </citation>
    <scope>NUCLEOTIDE SEQUENCE [LARGE SCALE GENOMIC DNA]</scope>
    <source>
        <strain evidence="1 2">BAC-15381</strain>
    </source>
</reference>
<comment type="caution">
    <text evidence="1">The sequence shown here is derived from an EMBL/GenBank/DDBJ whole genome shotgun (WGS) entry which is preliminary data.</text>
</comment>
<dbReference type="EMBL" id="NILF01000047">
    <property type="protein sequence ID" value="TWL36862.1"/>
    <property type="molecule type" value="Genomic_DNA"/>
</dbReference>
<keyword evidence="2" id="KW-1185">Reference proteome</keyword>
<protein>
    <submittedName>
        <fullName evidence="1">Uncharacterized protein</fullName>
    </submittedName>
</protein>
<evidence type="ECO:0000313" key="2">
    <source>
        <dbReference type="Proteomes" id="UP000429980"/>
    </source>
</evidence>
<sequence length="41" mass="5149">MCSHTFSNKEEQIKLSESIRRLFLFHSFYSFHHFKVCLWKR</sequence>
<proteinExistence type="predicted"/>
<dbReference type="Proteomes" id="UP000429980">
    <property type="component" value="Unassembled WGS sequence"/>
</dbReference>
<evidence type="ECO:0000313" key="1">
    <source>
        <dbReference type="EMBL" id="TWL36862.1"/>
    </source>
</evidence>
<name>A0ABY3FUY9_9BACI</name>
<organism evidence="1 2">
    <name type="scientific">Bacillus paralicheniformis</name>
    <dbReference type="NCBI Taxonomy" id="1648923"/>
    <lineage>
        <taxon>Bacteria</taxon>
        <taxon>Bacillati</taxon>
        <taxon>Bacillota</taxon>
        <taxon>Bacilli</taxon>
        <taxon>Bacillales</taxon>
        <taxon>Bacillaceae</taxon>
        <taxon>Bacillus</taxon>
    </lineage>
</organism>
<accession>A0ABY3FUY9</accession>
<gene>
    <name evidence="1" type="ORF">CHCC15381_4332</name>
</gene>